<dbReference type="EMBL" id="CAWUHC010000175">
    <property type="protein sequence ID" value="CAK7237145.1"/>
    <property type="molecule type" value="Genomic_DNA"/>
</dbReference>
<evidence type="ECO:0000313" key="2">
    <source>
        <dbReference type="EMBL" id="CAK7237145.1"/>
    </source>
</evidence>
<evidence type="ECO:0000256" key="1">
    <source>
        <dbReference type="SAM" id="MobiDB-lite"/>
    </source>
</evidence>
<comment type="caution">
    <text evidence="2">The sequence shown here is derived from an EMBL/GenBank/DDBJ whole genome shotgun (WGS) entry which is preliminary data.</text>
</comment>
<organism evidence="2 3">
    <name type="scientific">Sporothrix bragantina</name>
    <dbReference type="NCBI Taxonomy" id="671064"/>
    <lineage>
        <taxon>Eukaryota</taxon>
        <taxon>Fungi</taxon>
        <taxon>Dikarya</taxon>
        <taxon>Ascomycota</taxon>
        <taxon>Pezizomycotina</taxon>
        <taxon>Sordariomycetes</taxon>
        <taxon>Sordariomycetidae</taxon>
        <taxon>Ophiostomatales</taxon>
        <taxon>Ophiostomataceae</taxon>
        <taxon>Sporothrix</taxon>
    </lineage>
</organism>
<proteinExistence type="predicted"/>
<name>A0ABP0CYF0_9PEZI</name>
<evidence type="ECO:0000313" key="3">
    <source>
        <dbReference type="Proteomes" id="UP001642406"/>
    </source>
</evidence>
<feature type="region of interest" description="Disordered" evidence="1">
    <location>
        <begin position="342"/>
        <end position="361"/>
    </location>
</feature>
<gene>
    <name evidence="2" type="ORF">SBRCBS47491_009877</name>
</gene>
<accession>A0ABP0CYF0</accession>
<protein>
    <submittedName>
        <fullName evidence="2">Uncharacterized protein</fullName>
    </submittedName>
</protein>
<dbReference type="Proteomes" id="UP001642406">
    <property type="component" value="Unassembled WGS sequence"/>
</dbReference>
<feature type="compositionally biased region" description="Acidic residues" evidence="1">
    <location>
        <begin position="342"/>
        <end position="351"/>
    </location>
</feature>
<reference evidence="2 3" key="1">
    <citation type="submission" date="2024-01" db="EMBL/GenBank/DDBJ databases">
        <authorList>
            <person name="Allen C."/>
            <person name="Tagirdzhanova G."/>
        </authorList>
    </citation>
    <scope>NUCLEOTIDE SEQUENCE [LARGE SCALE GENOMIC DNA]</scope>
</reference>
<keyword evidence="3" id="KW-1185">Reference proteome</keyword>
<sequence length="394" mass="43451">MAAGKALLDEAVVNDVYDEDDTDRQLDDLVLTFLISCIKVLVGGDEFDNVLLCFCAALGIQAEPAGYRPARTYTPMLAGILWWCRAVFLEDAFAAVAGGYKAMAYGKAVRNGELNDESLRWSADSTTLFQYGEGINVHAFQATACRLVDEVQAQAEELLTKYGAGSSFINRALNEIELQPGAAYLLQQSGTKFWDRDGAFQANRAEAWLRVLARFRANLLVALHLRSYDTVSTPRNVFVLDGEVVLINERDKHAAVRGKARRVARFLPNRVGVLLVAYLAWLQPTELFFARLLQRLPAGVDALARVFAAGTGVRLNIRRYRPIAIELGRQIKGIAIRSAEVGENDCDDDEGEGHGDSTSTRQRGFDSVWDLQATHSTSIARYHYAVHVGYAAAV</sequence>